<accession>A0A1I0C773</accession>
<dbReference type="EMBL" id="FOIN01000002">
    <property type="protein sequence ID" value="SET15051.1"/>
    <property type="molecule type" value="Genomic_DNA"/>
</dbReference>
<dbReference type="AlphaFoldDB" id="A0A1I0C773"/>
<reference evidence="3" key="1">
    <citation type="submission" date="2016-10" db="EMBL/GenBank/DDBJ databases">
        <authorList>
            <person name="Varghese N."/>
            <person name="Submissions S."/>
        </authorList>
    </citation>
    <scope>NUCLEOTIDE SEQUENCE [LARGE SCALE GENOMIC DNA]</scope>
    <source>
        <strain evidence="3">DSM 1551</strain>
    </source>
</reference>
<evidence type="ECO:0000313" key="2">
    <source>
        <dbReference type="EMBL" id="SET15051.1"/>
    </source>
</evidence>
<dbReference type="PROSITE" id="PS51257">
    <property type="entry name" value="PROKAR_LIPOPROTEIN"/>
    <property type="match status" value="1"/>
</dbReference>
<dbReference type="RefSeq" id="WP_092351929.1">
    <property type="nucleotide sequence ID" value="NZ_FOIN01000002.1"/>
</dbReference>
<gene>
    <name evidence="2" type="ORF">SAMN04489758_102106</name>
</gene>
<sequence>MKKINFFKISILSLLLCVTMTSVYACGITCTFENLKEFHKIGYIVLKGNWISSVSLRAYKKNYGLFGSIDNSKYDYKYNYS</sequence>
<keyword evidence="1" id="KW-0732">Signal</keyword>
<evidence type="ECO:0000313" key="3">
    <source>
        <dbReference type="Proteomes" id="UP000198558"/>
    </source>
</evidence>
<name>A0A1I0C773_9FIRM</name>
<dbReference type="Proteomes" id="UP000198558">
    <property type="component" value="Unassembled WGS sequence"/>
</dbReference>
<organism evidence="2 3">
    <name type="scientific">Thomasclavelia cocleata</name>
    <dbReference type="NCBI Taxonomy" id="69824"/>
    <lineage>
        <taxon>Bacteria</taxon>
        <taxon>Bacillati</taxon>
        <taxon>Bacillota</taxon>
        <taxon>Erysipelotrichia</taxon>
        <taxon>Erysipelotrichales</taxon>
        <taxon>Coprobacillaceae</taxon>
        <taxon>Thomasclavelia</taxon>
    </lineage>
</organism>
<feature type="chain" id="PRO_5011749658" evidence="1">
    <location>
        <begin position="26"/>
        <end position="81"/>
    </location>
</feature>
<dbReference type="GeneID" id="78287412"/>
<evidence type="ECO:0000256" key="1">
    <source>
        <dbReference type="SAM" id="SignalP"/>
    </source>
</evidence>
<proteinExistence type="predicted"/>
<feature type="signal peptide" evidence="1">
    <location>
        <begin position="1"/>
        <end position="25"/>
    </location>
</feature>
<keyword evidence="3" id="KW-1185">Reference proteome</keyword>
<protein>
    <submittedName>
        <fullName evidence="2">Uncharacterized protein</fullName>
    </submittedName>
</protein>